<dbReference type="GO" id="GO:0016114">
    <property type="term" value="P:terpenoid biosynthetic process"/>
    <property type="evidence" value="ECO:0007669"/>
    <property type="project" value="InterPro"/>
</dbReference>
<evidence type="ECO:0000313" key="4">
    <source>
        <dbReference type="Proteomes" id="UP000245207"/>
    </source>
</evidence>
<feature type="compositionally biased region" description="Basic and acidic residues" evidence="1">
    <location>
        <begin position="103"/>
        <end position="118"/>
    </location>
</feature>
<dbReference type="EMBL" id="PKPP01007955">
    <property type="protein sequence ID" value="PWA52002.1"/>
    <property type="molecule type" value="Genomic_DNA"/>
</dbReference>
<dbReference type="PANTHER" id="PTHR31225">
    <property type="entry name" value="OS04G0344100 PROTEIN-RELATED"/>
    <property type="match status" value="1"/>
</dbReference>
<feature type="domain" description="Terpene synthase N-terminal" evidence="2">
    <location>
        <begin position="169"/>
        <end position="334"/>
    </location>
</feature>
<dbReference type="Pfam" id="PF01397">
    <property type="entry name" value="Terpene_synth"/>
    <property type="match status" value="1"/>
</dbReference>
<dbReference type="InterPro" id="IPR008930">
    <property type="entry name" value="Terpenoid_cyclase/PrenylTrfase"/>
</dbReference>
<accession>A0A2U1LSM4</accession>
<dbReference type="InterPro" id="IPR036965">
    <property type="entry name" value="Terpene_synth_N_sf"/>
</dbReference>
<dbReference type="InterPro" id="IPR008949">
    <property type="entry name" value="Isoprenoid_synthase_dom_sf"/>
</dbReference>
<dbReference type="Proteomes" id="UP000245207">
    <property type="component" value="Unassembled WGS sequence"/>
</dbReference>
<protein>
    <submittedName>
        <fullName evidence="3">E-beta-farnesene synthase</fullName>
    </submittedName>
</protein>
<dbReference type="OrthoDB" id="1877784at2759"/>
<name>A0A2U1LSM4_ARTAN</name>
<proteinExistence type="predicted"/>
<sequence>MRPDSSLHVPTDEFALGNLKFVAKGVKREIFGMDLPETLITENIRKSSYFPAYMKKVESHLEYIADLQPTPPKATKKGKSVSQKRKAAPTKEKPPVQSKRSKRSDTRRKEEPKSRRKLIDENIDQEGLVSKWVTLVKWVTVNCDLILGDMFTQMKSGIRMDDLNFNASIWGDQFLKYNETEDLVVEKQLVDDLTQVVKKELIRITASSHEPMQHTKLIQLIDAVQRLGIAYHFEEEIEEALQHIYGTYGEQWIDKNNLESTSLWFRLLRQHGFNVSPEIFTNYMGEDGTFKESLCNDAQGTLALYEAAYMRVEGEQVLYKALEFTKIHLDIIAKDPSCDSSL</sequence>
<dbReference type="SMR" id="A0A2U1LSM4"/>
<keyword evidence="4" id="KW-1185">Reference proteome</keyword>
<dbReference type="PANTHER" id="PTHR31225:SF202">
    <property type="entry name" value="TERPENOID CYCLASES_PROTEIN PRENYLTRANSFERASE ALPHA-ALPHA TOROID-RELATED"/>
    <property type="match status" value="1"/>
</dbReference>
<reference evidence="3 4" key="1">
    <citation type="journal article" date="2018" name="Mol. Plant">
        <title>The genome of Artemisia annua provides insight into the evolution of Asteraceae family and artemisinin biosynthesis.</title>
        <authorList>
            <person name="Shen Q."/>
            <person name="Zhang L."/>
            <person name="Liao Z."/>
            <person name="Wang S."/>
            <person name="Yan T."/>
            <person name="Shi P."/>
            <person name="Liu M."/>
            <person name="Fu X."/>
            <person name="Pan Q."/>
            <person name="Wang Y."/>
            <person name="Lv Z."/>
            <person name="Lu X."/>
            <person name="Zhang F."/>
            <person name="Jiang W."/>
            <person name="Ma Y."/>
            <person name="Chen M."/>
            <person name="Hao X."/>
            <person name="Li L."/>
            <person name="Tang Y."/>
            <person name="Lv G."/>
            <person name="Zhou Y."/>
            <person name="Sun X."/>
            <person name="Brodelius P.E."/>
            <person name="Rose J.K.C."/>
            <person name="Tang K."/>
        </authorList>
    </citation>
    <scope>NUCLEOTIDE SEQUENCE [LARGE SCALE GENOMIC DNA]</scope>
    <source>
        <strain evidence="4">cv. Huhao1</strain>
        <tissue evidence="3">Leaf</tissue>
    </source>
</reference>
<evidence type="ECO:0000259" key="2">
    <source>
        <dbReference type="Pfam" id="PF01397"/>
    </source>
</evidence>
<dbReference type="Gene3D" id="1.10.600.10">
    <property type="entry name" value="Farnesyl Diphosphate Synthase"/>
    <property type="match status" value="1"/>
</dbReference>
<feature type="compositionally biased region" description="Basic residues" evidence="1">
    <location>
        <begin position="74"/>
        <end position="88"/>
    </location>
</feature>
<organism evidence="3 4">
    <name type="scientific">Artemisia annua</name>
    <name type="common">Sweet wormwood</name>
    <dbReference type="NCBI Taxonomy" id="35608"/>
    <lineage>
        <taxon>Eukaryota</taxon>
        <taxon>Viridiplantae</taxon>
        <taxon>Streptophyta</taxon>
        <taxon>Embryophyta</taxon>
        <taxon>Tracheophyta</taxon>
        <taxon>Spermatophyta</taxon>
        <taxon>Magnoliopsida</taxon>
        <taxon>eudicotyledons</taxon>
        <taxon>Gunneridae</taxon>
        <taxon>Pentapetalae</taxon>
        <taxon>asterids</taxon>
        <taxon>campanulids</taxon>
        <taxon>Asterales</taxon>
        <taxon>Asteraceae</taxon>
        <taxon>Asteroideae</taxon>
        <taxon>Anthemideae</taxon>
        <taxon>Artemisiinae</taxon>
        <taxon>Artemisia</taxon>
    </lineage>
</organism>
<feature type="region of interest" description="Disordered" evidence="1">
    <location>
        <begin position="68"/>
        <end position="118"/>
    </location>
</feature>
<evidence type="ECO:0000313" key="3">
    <source>
        <dbReference type="EMBL" id="PWA52002.1"/>
    </source>
</evidence>
<evidence type="ECO:0000256" key="1">
    <source>
        <dbReference type="SAM" id="MobiDB-lite"/>
    </source>
</evidence>
<dbReference type="InterPro" id="IPR001906">
    <property type="entry name" value="Terpene_synth_N"/>
</dbReference>
<dbReference type="GO" id="GO:0010333">
    <property type="term" value="F:terpene synthase activity"/>
    <property type="evidence" value="ECO:0007669"/>
    <property type="project" value="InterPro"/>
</dbReference>
<gene>
    <name evidence="3" type="ORF">CTI12_AA461200</name>
</gene>
<dbReference type="STRING" id="35608.A0A2U1LSM4"/>
<dbReference type="Gene3D" id="1.50.10.130">
    <property type="entry name" value="Terpene synthase, N-terminal domain"/>
    <property type="match status" value="1"/>
</dbReference>
<dbReference type="AlphaFoldDB" id="A0A2U1LSM4"/>
<dbReference type="SUPFAM" id="SSF48239">
    <property type="entry name" value="Terpenoid cyclases/Protein prenyltransferases"/>
    <property type="match status" value="1"/>
</dbReference>
<dbReference type="InterPro" id="IPR050148">
    <property type="entry name" value="Terpene_synthase-like"/>
</dbReference>
<comment type="caution">
    <text evidence="3">The sequence shown here is derived from an EMBL/GenBank/DDBJ whole genome shotgun (WGS) entry which is preliminary data.</text>
</comment>